<dbReference type="GO" id="GO:0005737">
    <property type="term" value="C:cytoplasm"/>
    <property type="evidence" value="ECO:0007669"/>
    <property type="project" value="TreeGrafter"/>
</dbReference>
<keyword evidence="4" id="KW-1185">Reference proteome</keyword>
<sequence>MTVDAVITGSHVVLQNTVIDRNIVINDGKITDITNDLPASDLKIKGDGLVCLPGVIDPHIHYGVYSPIEQAALTESKVAAIGGVTTMMRMLRMGGSYRRNLQAHLEESSKAHYVDYTIHASILEKPQIDEMEFCKTKGISSFKIYMNLGEEIGHVYMDMQPGDKSLREAHVEMTLDMITKIIQTAASLNCSVLVHAEDYHMCSCGIHTAKEKNMDGLAAWSQSRPADSEVKSIKTVSELARKFGCTLYFVHIGSKAAIDAIAEEKRNGTKIYVETCPHYLTLSYESQKGYLAKVMPPIRSTKDVESVWNEIQNNRIDTIGTDHVANRLQLKLGGDNVWGALAGFPGMGTMLPLLLSEGVNKGKITLPQLSYMTSLNTAKIFGMYPQKGIIQKGSDADLVLVDLKKESKVSANTIDGFSDYNVYEGWSLKGWPVKTLVRGNLIADDGIIIGKPGYGKFLARV</sequence>
<dbReference type="EMBL" id="FRFC01000001">
    <property type="protein sequence ID" value="SHO42717.1"/>
    <property type="molecule type" value="Genomic_DNA"/>
</dbReference>
<dbReference type="SUPFAM" id="SSF51556">
    <property type="entry name" value="Metallo-dependent hydrolases"/>
    <property type="match status" value="1"/>
</dbReference>
<dbReference type="OrthoDB" id="8791at2157"/>
<keyword evidence="3" id="KW-0378">Hydrolase</keyword>
<dbReference type="Gene3D" id="2.30.40.10">
    <property type="entry name" value="Urease, subunit C, domain 1"/>
    <property type="match status" value="1"/>
</dbReference>
<accession>A0A2H1EEM6</accession>
<reference evidence="4" key="1">
    <citation type="submission" date="2016-12" db="EMBL/GenBank/DDBJ databases">
        <authorList>
            <person name="Herbold C."/>
        </authorList>
    </citation>
    <scope>NUCLEOTIDE SEQUENCE [LARGE SCALE GENOMIC DNA]</scope>
</reference>
<dbReference type="Pfam" id="PF01979">
    <property type="entry name" value="Amidohydro_1"/>
    <property type="match status" value="1"/>
</dbReference>
<dbReference type="GO" id="GO:0004038">
    <property type="term" value="F:allantoinase activity"/>
    <property type="evidence" value="ECO:0007669"/>
    <property type="project" value="TreeGrafter"/>
</dbReference>
<evidence type="ECO:0000256" key="1">
    <source>
        <dbReference type="ARBA" id="ARBA00008829"/>
    </source>
</evidence>
<dbReference type="InterPro" id="IPR011059">
    <property type="entry name" value="Metal-dep_hydrolase_composite"/>
</dbReference>
<dbReference type="SUPFAM" id="SSF51338">
    <property type="entry name" value="Composite domain of metallo-dependent hydrolases"/>
    <property type="match status" value="2"/>
</dbReference>
<dbReference type="InterPro" id="IPR032466">
    <property type="entry name" value="Metal_Hydrolase"/>
</dbReference>
<proteinExistence type="inferred from homology"/>
<organism evidence="3 4">
    <name type="scientific">Nitrosotalea sinensis</name>
    <dbReference type="NCBI Taxonomy" id="1499975"/>
    <lineage>
        <taxon>Archaea</taxon>
        <taxon>Nitrososphaerota</taxon>
        <taxon>Nitrososphaeria</taxon>
        <taxon>Nitrosotaleales</taxon>
        <taxon>Nitrosotaleaceae</taxon>
        <taxon>Nitrosotalea</taxon>
    </lineage>
</organism>
<dbReference type="InterPro" id="IPR050138">
    <property type="entry name" value="DHOase/Allantoinase_Hydrolase"/>
</dbReference>
<feature type="domain" description="Amidohydrolase-related" evidence="2">
    <location>
        <begin position="52"/>
        <end position="441"/>
    </location>
</feature>
<dbReference type="PANTHER" id="PTHR43668:SF2">
    <property type="entry name" value="ALLANTOINASE"/>
    <property type="match status" value="1"/>
</dbReference>
<dbReference type="AlphaFoldDB" id="A0A2H1EEM6"/>
<dbReference type="RefSeq" id="WP_101008898.1">
    <property type="nucleotide sequence ID" value="NZ_FRFC01000001.1"/>
</dbReference>
<protein>
    <submittedName>
        <fullName evidence="3">Putative amidohydrolase family protein</fullName>
    </submittedName>
</protein>
<gene>
    <name evidence="3" type="ORF">NSIN_10143</name>
</gene>
<dbReference type="FunFam" id="3.20.20.140:FF:000174">
    <property type="entry name" value="Dihydropyrimidinase-related protein 2"/>
    <property type="match status" value="1"/>
</dbReference>
<name>A0A2H1EEM6_9ARCH</name>
<dbReference type="Proteomes" id="UP000232412">
    <property type="component" value="Unassembled WGS sequence"/>
</dbReference>
<evidence type="ECO:0000313" key="3">
    <source>
        <dbReference type="EMBL" id="SHO42717.1"/>
    </source>
</evidence>
<dbReference type="PANTHER" id="PTHR43668">
    <property type="entry name" value="ALLANTOINASE"/>
    <property type="match status" value="1"/>
</dbReference>
<evidence type="ECO:0000313" key="4">
    <source>
        <dbReference type="Proteomes" id="UP000232412"/>
    </source>
</evidence>
<comment type="similarity">
    <text evidence="1">Belongs to the metallo-dependent hydrolases superfamily. Hydantoinase/dihydropyrimidinase family.</text>
</comment>
<dbReference type="GO" id="GO:0006145">
    <property type="term" value="P:purine nucleobase catabolic process"/>
    <property type="evidence" value="ECO:0007669"/>
    <property type="project" value="TreeGrafter"/>
</dbReference>
<dbReference type="Gene3D" id="3.20.20.140">
    <property type="entry name" value="Metal-dependent hydrolases"/>
    <property type="match status" value="1"/>
</dbReference>
<evidence type="ECO:0000259" key="2">
    <source>
        <dbReference type="Pfam" id="PF01979"/>
    </source>
</evidence>
<dbReference type="InterPro" id="IPR006680">
    <property type="entry name" value="Amidohydro-rel"/>
</dbReference>